<name>A0A9P5X391_9AGAR</name>
<evidence type="ECO:0000313" key="2">
    <source>
        <dbReference type="EMBL" id="KAF9442829.1"/>
    </source>
</evidence>
<keyword evidence="3" id="KW-1185">Reference proteome</keyword>
<dbReference type="Proteomes" id="UP000807342">
    <property type="component" value="Unassembled WGS sequence"/>
</dbReference>
<comment type="caution">
    <text evidence="2">The sequence shown here is derived from an EMBL/GenBank/DDBJ whole genome shotgun (WGS) entry which is preliminary data.</text>
</comment>
<dbReference type="Gene3D" id="3.40.50.970">
    <property type="match status" value="1"/>
</dbReference>
<evidence type="ECO:0000313" key="3">
    <source>
        <dbReference type="Proteomes" id="UP000807342"/>
    </source>
</evidence>
<dbReference type="GO" id="GO:0030976">
    <property type="term" value="F:thiamine pyrophosphate binding"/>
    <property type="evidence" value="ECO:0007669"/>
    <property type="project" value="InterPro"/>
</dbReference>
<dbReference type="SUPFAM" id="SSF52518">
    <property type="entry name" value="Thiamin diphosphate-binding fold (THDP-binding)"/>
    <property type="match status" value="1"/>
</dbReference>
<evidence type="ECO:0000259" key="1">
    <source>
        <dbReference type="Pfam" id="PF02775"/>
    </source>
</evidence>
<organism evidence="2 3">
    <name type="scientific">Macrolepiota fuliginosa MF-IS2</name>
    <dbReference type="NCBI Taxonomy" id="1400762"/>
    <lineage>
        <taxon>Eukaryota</taxon>
        <taxon>Fungi</taxon>
        <taxon>Dikarya</taxon>
        <taxon>Basidiomycota</taxon>
        <taxon>Agaricomycotina</taxon>
        <taxon>Agaricomycetes</taxon>
        <taxon>Agaricomycetidae</taxon>
        <taxon>Agaricales</taxon>
        <taxon>Agaricineae</taxon>
        <taxon>Agaricaceae</taxon>
        <taxon>Macrolepiota</taxon>
    </lineage>
</organism>
<dbReference type="InterPro" id="IPR011766">
    <property type="entry name" value="TPP_enzyme_TPP-bd"/>
</dbReference>
<dbReference type="AlphaFoldDB" id="A0A9P5X391"/>
<reference evidence="2" key="1">
    <citation type="submission" date="2020-11" db="EMBL/GenBank/DDBJ databases">
        <authorList>
            <consortium name="DOE Joint Genome Institute"/>
            <person name="Ahrendt S."/>
            <person name="Riley R."/>
            <person name="Andreopoulos W."/>
            <person name="Labutti K."/>
            <person name="Pangilinan J."/>
            <person name="Ruiz-Duenas F.J."/>
            <person name="Barrasa J.M."/>
            <person name="Sanchez-Garcia M."/>
            <person name="Camarero S."/>
            <person name="Miyauchi S."/>
            <person name="Serrano A."/>
            <person name="Linde D."/>
            <person name="Babiker R."/>
            <person name="Drula E."/>
            <person name="Ayuso-Fernandez I."/>
            <person name="Pacheco R."/>
            <person name="Padilla G."/>
            <person name="Ferreira P."/>
            <person name="Barriuso J."/>
            <person name="Kellner H."/>
            <person name="Castanera R."/>
            <person name="Alfaro M."/>
            <person name="Ramirez L."/>
            <person name="Pisabarro A.G."/>
            <person name="Kuo A."/>
            <person name="Tritt A."/>
            <person name="Lipzen A."/>
            <person name="He G."/>
            <person name="Yan M."/>
            <person name="Ng V."/>
            <person name="Cullen D."/>
            <person name="Martin F."/>
            <person name="Rosso M.-N."/>
            <person name="Henrissat B."/>
            <person name="Hibbett D."/>
            <person name="Martinez A.T."/>
            <person name="Grigoriev I.V."/>
        </authorList>
    </citation>
    <scope>NUCLEOTIDE SEQUENCE</scope>
    <source>
        <strain evidence="2">MF-IS2</strain>
    </source>
</reference>
<sequence length="152" mass="16222">MTGGEGGYCGLYGLRGLGAFDETDLRSLQSMEPQEVVKGLDRQVVGLPAVISANVVASNKTAVDIDGDTSSNTTARELATASQYGAGVEVLVLNNGFQVWYCNGRASSTRNASPTRQYQSRLCFSHQSDMRLCHPVSQLGRTPGEYEGAVRA</sequence>
<dbReference type="InterPro" id="IPR029061">
    <property type="entry name" value="THDP-binding"/>
</dbReference>
<feature type="domain" description="Thiamine pyrophosphate enzyme TPP-binding" evidence="1">
    <location>
        <begin position="45"/>
        <end position="98"/>
    </location>
</feature>
<proteinExistence type="predicted"/>
<dbReference type="Pfam" id="PF02775">
    <property type="entry name" value="TPP_enzyme_C"/>
    <property type="match status" value="1"/>
</dbReference>
<dbReference type="EMBL" id="MU151561">
    <property type="protein sequence ID" value="KAF9442829.1"/>
    <property type="molecule type" value="Genomic_DNA"/>
</dbReference>
<protein>
    <recommendedName>
        <fullName evidence="1">Thiamine pyrophosphate enzyme TPP-binding domain-containing protein</fullName>
    </recommendedName>
</protein>
<gene>
    <name evidence="2" type="ORF">P691DRAFT_764841</name>
</gene>
<dbReference type="GO" id="GO:0003824">
    <property type="term" value="F:catalytic activity"/>
    <property type="evidence" value="ECO:0007669"/>
    <property type="project" value="InterPro"/>
</dbReference>
<accession>A0A9P5X391</accession>